<proteinExistence type="predicted"/>
<organism evidence="1 2">
    <name type="scientific">Ameca splendens</name>
    <dbReference type="NCBI Taxonomy" id="208324"/>
    <lineage>
        <taxon>Eukaryota</taxon>
        <taxon>Metazoa</taxon>
        <taxon>Chordata</taxon>
        <taxon>Craniata</taxon>
        <taxon>Vertebrata</taxon>
        <taxon>Euteleostomi</taxon>
        <taxon>Actinopterygii</taxon>
        <taxon>Neopterygii</taxon>
        <taxon>Teleostei</taxon>
        <taxon>Neoteleostei</taxon>
        <taxon>Acanthomorphata</taxon>
        <taxon>Ovalentaria</taxon>
        <taxon>Atherinomorphae</taxon>
        <taxon>Cyprinodontiformes</taxon>
        <taxon>Goodeidae</taxon>
        <taxon>Ameca</taxon>
    </lineage>
</organism>
<accession>A0ABV0YB48</accession>
<gene>
    <name evidence="1" type="ORF">AMECASPLE_007622</name>
</gene>
<reference evidence="1 2" key="1">
    <citation type="submission" date="2021-06" db="EMBL/GenBank/DDBJ databases">
        <authorList>
            <person name="Palmer J.M."/>
        </authorList>
    </citation>
    <scope>NUCLEOTIDE SEQUENCE [LARGE SCALE GENOMIC DNA]</scope>
    <source>
        <strain evidence="1 2">AS_MEX2019</strain>
        <tissue evidence="1">Muscle</tissue>
    </source>
</reference>
<keyword evidence="2" id="KW-1185">Reference proteome</keyword>
<dbReference type="EMBL" id="JAHRIP010028605">
    <property type="protein sequence ID" value="MEQ2290882.1"/>
    <property type="molecule type" value="Genomic_DNA"/>
</dbReference>
<evidence type="ECO:0000313" key="1">
    <source>
        <dbReference type="EMBL" id="MEQ2290882.1"/>
    </source>
</evidence>
<sequence>MTKSTQKWFRRHKSQPSSIFNSVLRHKSYRKTVCNKVKIAPDRIRDSGPSRKTLRVAVAQVVGVHPVTGGLLVQTPALSVSVVLSLGKTLHPPWLLMVVRRLGGTSVWQPHFCQCAPGQLWLHCSSLLSACECVQEWGNDCSVKCFGVSRVLI</sequence>
<name>A0ABV0YB48_9TELE</name>
<comment type="caution">
    <text evidence="1">The sequence shown here is derived from an EMBL/GenBank/DDBJ whole genome shotgun (WGS) entry which is preliminary data.</text>
</comment>
<dbReference type="Proteomes" id="UP001469553">
    <property type="component" value="Unassembled WGS sequence"/>
</dbReference>
<evidence type="ECO:0000313" key="2">
    <source>
        <dbReference type="Proteomes" id="UP001469553"/>
    </source>
</evidence>
<protein>
    <submittedName>
        <fullName evidence="1">Uncharacterized protein</fullName>
    </submittedName>
</protein>